<feature type="domain" description="Rhodanese" evidence="12">
    <location>
        <begin position="388"/>
        <end position="492"/>
    </location>
</feature>
<dbReference type="GO" id="GO:0004725">
    <property type="term" value="F:protein tyrosine phosphatase activity"/>
    <property type="evidence" value="ECO:0007669"/>
    <property type="project" value="UniProtKB-UniRule"/>
</dbReference>
<dbReference type="AlphaFoldDB" id="A0AAE0PAB9"/>
<feature type="region of interest" description="Disordered" evidence="11">
    <location>
        <begin position="254"/>
        <end position="307"/>
    </location>
</feature>
<keyword evidence="6 10" id="KW-0904">Protein phosphatase</keyword>
<evidence type="ECO:0000313" key="14">
    <source>
        <dbReference type="Proteomes" id="UP001281003"/>
    </source>
</evidence>
<evidence type="ECO:0000256" key="3">
    <source>
        <dbReference type="ARBA" id="ARBA00022618"/>
    </source>
</evidence>
<reference evidence="13" key="1">
    <citation type="journal article" date="2023" name="Mol. Phylogenet. Evol.">
        <title>Genome-scale phylogeny and comparative genomics of the fungal order Sordariales.</title>
        <authorList>
            <person name="Hensen N."/>
            <person name="Bonometti L."/>
            <person name="Westerberg I."/>
            <person name="Brannstrom I.O."/>
            <person name="Guillou S."/>
            <person name="Cros-Aarteil S."/>
            <person name="Calhoun S."/>
            <person name="Haridas S."/>
            <person name="Kuo A."/>
            <person name="Mondo S."/>
            <person name="Pangilinan J."/>
            <person name="Riley R."/>
            <person name="LaButti K."/>
            <person name="Andreopoulos B."/>
            <person name="Lipzen A."/>
            <person name="Chen C."/>
            <person name="Yan M."/>
            <person name="Daum C."/>
            <person name="Ng V."/>
            <person name="Clum A."/>
            <person name="Steindorff A."/>
            <person name="Ohm R.A."/>
            <person name="Martin F."/>
            <person name="Silar P."/>
            <person name="Natvig D.O."/>
            <person name="Lalanne C."/>
            <person name="Gautier V."/>
            <person name="Ament-Velasquez S.L."/>
            <person name="Kruys A."/>
            <person name="Hutchinson M.I."/>
            <person name="Powell A.J."/>
            <person name="Barry K."/>
            <person name="Miller A.N."/>
            <person name="Grigoriev I.V."/>
            <person name="Debuchy R."/>
            <person name="Gladieux P."/>
            <person name="Hiltunen Thoren M."/>
            <person name="Johannesson H."/>
        </authorList>
    </citation>
    <scope>NUCLEOTIDE SEQUENCE</scope>
    <source>
        <strain evidence="13">FGSC 1904</strain>
    </source>
</reference>
<evidence type="ECO:0000256" key="10">
    <source>
        <dbReference type="RuleBase" id="RU368028"/>
    </source>
</evidence>
<dbReference type="PROSITE" id="PS50206">
    <property type="entry name" value="RHODANESE_3"/>
    <property type="match status" value="1"/>
</dbReference>
<evidence type="ECO:0000256" key="11">
    <source>
        <dbReference type="SAM" id="MobiDB-lite"/>
    </source>
</evidence>
<evidence type="ECO:0000256" key="5">
    <source>
        <dbReference type="ARBA" id="ARBA00022801"/>
    </source>
</evidence>
<evidence type="ECO:0000256" key="8">
    <source>
        <dbReference type="ARBA" id="ARBA00051722"/>
    </source>
</evidence>
<sequence length="580" mass="63626">MEASSPLAAIRPAPPSFSQPEVLAPRNSNLAPPTGLFNFKRSNADLFKTKQAGRSSPKSSLATGTENFKPNEAGLAFSAFSPTSRTTDPIIDDVDPMDICSSPLLPTPRRALFTSTGIENAVEGRGYATTPPPPASSSPLVIRQDLSPVPIKAPFLSRLAASPSAALVDSGDEDTLPDSPAAVRQLSQESKGIGAERRKLGFTRPPLARAKGYSTSSIPGRSNGSGSGLPPFRFGGRSAKVPLSPSVSLSLSECFEESPPQERRSPVLPGSPCSNAAAARSRTHHGSVSSINSVRKRSPINNARTSSNPFARQRKTFRRSLSMFESPGDIVKPKERTSLHSGLKSVVDVDEPQEPLLPHYFPSGENDSIPRISRDTLLEVLDGKYGSQYSHKMIIDCRFEYEYEGGHIDGAINYNDKELLAKHLFETPMEGRTLLIFHCEYSAHRAPIMARHIRSEDRTINAEFYPKLTYPDVYILDGGYSGFFQNHRERCCPQAYIEMNDAEHVNTCEREMGRLRQTRKGFSRAQTYAFGQRERKSDKFDAISPTAPGRKASRDDEEDMIGASPILGNDRGHARRMPTF</sequence>
<dbReference type="Gene3D" id="3.40.250.10">
    <property type="entry name" value="Rhodanese-like domain"/>
    <property type="match status" value="1"/>
</dbReference>
<organism evidence="13 14">
    <name type="scientific">Sordaria brevicollis</name>
    <dbReference type="NCBI Taxonomy" id="83679"/>
    <lineage>
        <taxon>Eukaryota</taxon>
        <taxon>Fungi</taxon>
        <taxon>Dikarya</taxon>
        <taxon>Ascomycota</taxon>
        <taxon>Pezizomycotina</taxon>
        <taxon>Sordariomycetes</taxon>
        <taxon>Sordariomycetidae</taxon>
        <taxon>Sordariales</taxon>
        <taxon>Sordariaceae</taxon>
        <taxon>Sordaria</taxon>
    </lineage>
</organism>
<keyword evidence="7 10" id="KW-0131">Cell cycle</keyword>
<proteinExistence type="inferred from homology"/>
<dbReference type="InterPro" id="IPR036873">
    <property type="entry name" value="Rhodanese-like_dom_sf"/>
</dbReference>
<feature type="compositionally biased region" description="Polar residues" evidence="11">
    <location>
        <begin position="286"/>
        <end position="307"/>
    </location>
</feature>
<dbReference type="GO" id="GO:0000086">
    <property type="term" value="P:G2/M transition of mitotic cell cycle"/>
    <property type="evidence" value="ECO:0007669"/>
    <property type="project" value="TreeGrafter"/>
</dbReference>
<dbReference type="InterPro" id="IPR000751">
    <property type="entry name" value="MPI_Phosphatase"/>
</dbReference>
<comment type="caution">
    <text evidence="13">The sequence shown here is derived from an EMBL/GenBank/DDBJ whole genome shotgun (WGS) entry which is preliminary data.</text>
</comment>
<evidence type="ECO:0000256" key="7">
    <source>
        <dbReference type="ARBA" id="ARBA00023306"/>
    </source>
</evidence>
<dbReference type="PANTHER" id="PTHR10828:SF17">
    <property type="entry name" value="PROTEIN-TYROSINE-PHOSPHATASE"/>
    <property type="match status" value="1"/>
</dbReference>
<keyword evidence="5 10" id="KW-0378">Hydrolase</keyword>
<dbReference type="PRINTS" id="PR00716">
    <property type="entry name" value="MPIPHPHTASE"/>
</dbReference>
<dbReference type="GO" id="GO:0005634">
    <property type="term" value="C:nucleus"/>
    <property type="evidence" value="ECO:0007669"/>
    <property type="project" value="TreeGrafter"/>
</dbReference>
<evidence type="ECO:0000256" key="6">
    <source>
        <dbReference type="ARBA" id="ARBA00022912"/>
    </source>
</evidence>
<dbReference type="InterPro" id="IPR001763">
    <property type="entry name" value="Rhodanese-like_dom"/>
</dbReference>
<feature type="region of interest" description="Disordered" evidence="11">
    <location>
        <begin position="1"/>
        <end position="36"/>
    </location>
</feature>
<dbReference type="CDD" id="cd01530">
    <property type="entry name" value="Cdc25"/>
    <property type="match status" value="1"/>
</dbReference>
<comment type="catalytic activity">
    <reaction evidence="8 10">
        <text>O-phospho-L-tyrosyl-[protein] + H2O = L-tyrosyl-[protein] + phosphate</text>
        <dbReference type="Rhea" id="RHEA:10684"/>
        <dbReference type="Rhea" id="RHEA-COMP:10136"/>
        <dbReference type="Rhea" id="RHEA-COMP:20101"/>
        <dbReference type="ChEBI" id="CHEBI:15377"/>
        <dbReference type="ChEBI" id="CHEBI:43474"/>
        <dbReference type="ChEBI" id="CHEBI:46858"/>
        <dbReference type="ChEBI" id="CHEBI:61978"/>
        <dbReference type="EC" id="3.1.3.48"/>
    </reaction>
</comment>
<keyword evidence="4 10" id="KW-0498">Mitosis</keyword>
<protein>
    <recommendedName>
        <fullName evidence="9 10">M-phase inducer phosphatase</fullName>
        <ecNumber evidence="2 10">3.1.3.48</ecNumber>
    </recommendedName>
</protein>
<feature type="region of interest" description="Disordered" evidence="11">
    <location>
        <begin position="48"/>
        <end position="68"/>
    </location>
</feature>
<dbReference type="SUPFAM" id="SSF52821">
    <property type="entry name" value="Rhodanese/Cell cycle control phosphatase"/>
    <property type="match status" value="1"/>
</dbReference>
<dbReference type="EMBL" id="JAUTDP010000009">
    <property type="protein sequence ID" value="KAK3396281.1"/>
    <property type="molecule type" value="Genomic_DNA"/>
</dbReference>
<feature type="region of interest" description="Disordered" evidence="11">
    <location>
        <begin position="168"/>
        <end position="233"/>
    </location>
</feature>
<feature type="compositionally biased region" description="Polar residues" evidence="11">
    <location>
        <begin position="213"/>
        <end position="224"/>
    </location>
</feature>
<evidence type="ECO:0000259" key="12">
    <source>
        <dbReference type="PROSITE" id="PS50206"/>
    </source>
</evidence>
<dbReference type="GO" id="GO:0110032">
    <property type="term" value="P:positive regulation of G2/MI transition of meiotic cell cycle"/>
    <property type="evidence" value="ECO:0007669"/>
    <property type="project" value="TreeGrafter"/>
</dbReference>
<gene>
    <name evidence="13" type="ORF">B0T20DRAFT_267127</name>
</gene>
<evidence type="ECO:0000256" key="1">
    <source>
        <dbReference type="ARBA" id="ARBA00011065"/>
    </source>
</evidence>
<dbReference type="SMART" id="SM00450">
    <property type="entry name" value="RHOD"/>
    <property type="match status" value="1"/>
</dbReference>
<feature type="compositionally biased region" description="Polar residues" evidence="11">
    <location>
        <begin position="52"/>
        <end position="68"/>
    </location>
</feature>
<name>A0AAE0PAB9_SORBR</name>
<keyword evidence="14" id="KW-1185">Reference proteome</keyword>
<dbReference type="GO" id="GO:0051301">
    <property type="term" value="P:cell division"/>
    <property type="evidence" value="ECO:0007669"/>
    <property type="project" value="UniProtKB-UniRule"/>
</dbReference>
<reference evidence="13" key="2">
    <citation type="submission" date="2023-07" db="EMBL/GenBank/DDBJ databases">
        <authorList>
            <consortium name="Lawrence Berkeley National Laboratory"/>
            <person name="Haridas S."/>
            <person name="Hensen N."/>
            <person name="Bonometti L."/>
            <person name="Westerberg I."/>
            <person name="Brannstrom I.O."/>
            <person name="Guillou S."/>
            <person name="Cros-Aarteil S."/>
            <person name="Calhoun S."/>
            <person name="Kuo A."/>
            <person name="Mondo S."/>
            <person name="Pangilinan J."/>
            <person name="Riley R."/>
            <person name="LaButti K."/>
            <person name="Andreopoulos B."/>
            <person name="Lipzen A."/>
            <person name="Chen C."/>
            <person name="Yanf M."/>
            <person name="Daum C."/>
            <person name="Ng V."/>
            <person name="Clum A."/>
            <person name="Steindorff A."/>
            <person name="Ohm R."/>
            <person name="Martin F."/>
            <person name="Silar P."/>
            <person name="Natvig D."/>
            <person name="Lalanne C."/>
            <person name="Gautier V."/>
            <person name="Ament-velasquez S.L."/>
            <person name="Kruys A."/>
            <person name="Hutchinson M.I."/>
            <person name="Powell A.J."/>
            <person name="Barry K."/>
            <person name="Miller A.N."/>
            <person name="Grigoriev I.V."/>
            <person name="Debuchy R."/>
            <person name="Gladieux P."/>
            <person name="Thoren M.H."/>
            <person name="Johannesson H."/>
        </authorList>
    </citation>
    <scope>NUCLEOTIDE SEQUENCE</scope>
    <source>
        <strain evidence="13">FGSC 1904</strain>
    </source>
</reference>
<evidence type="ECO:0000256" key="4">
    <source>
        <dbReference type="ARBA" id="ARBA00022776"/>
    </source>
</evidence>
<dbReference type="FunFam" id="3.40.250.10:FF:000021">
    <property type="entry name" value="M-phase inducer phosphatase cdc-25.2"/>
    <property type="match status" value="1"/>
</dbReference>
<dbReference type="GO" id="GO:0010971">
    <property type="term" value="P:positive regulation of G2/M transition of mitotic cell cycle"/>
    <property type="evidence" value="ECO:0007669"/>
    <property type="project" value="TreeGrafter"/>
</dbReference>
<evidence type="ECO:0000313" key="13">
    <source>
        <dbReference type="EMBL" id="KAK3396281.1"/>
    </source>
</evidence>
<evidence type="ECO:0000256" key="9">
    <source>
        <dbReference type="ARBA" id="ARBA00067190"/>
    </source>
</evidence>
<accession>A0AAE0PAB9</accession>
<dbReference type="Pfam" id="PF00581">
    <property type="entry name" value="Rhodanese"/>
    <property type="match status" value="1"/>
</dbReference>
<dbReference type="GO" id="GO:0005737">
    <property type="term" value="C:cytoplasm"/>
    <property type="evidence" value="ECO:0007669"/>
    <property type="project" value="TreeGrafter"/>
</dbReference>
<evidence type="ECO:0000256" key="2">
    <source>
        <dbReference type="ARBA" id="ARBA00013064"/>
    </source>
</evidence>
<comment type="function">
    <text evidence="10">Tyrosine protein phosphatase which functions as a dosage-dependent inducer of mitotic progression.</text>
</comment>
<feature type="region of interest" description="Disordered" evidence="11">
    <location>
        <begin position="533"/>
        <end position="580"/>
    </location>
</feature>
<keyword evidence="3 10" id="KW-0132">Cell division</keyword>
<dbReference type="PANTHER" id="PTHR10828">
    <property type="entry name" value="M-PHASE INDUCER PHOSPHATASE DUAL SPECIFICITY PHOSPHATASE CDC25"/>
    <property type="match status" value="1"/>
</dbReference>
<dbReference type="Proteomes" id="UP001281003">
    <property type="component" value="Unassembled WGS sequence"/>
</dbReference>
<dbReference type="EC" id="3.1.3.48" evidence="2 10"/>
<comment type="similarity">
    <text evidence="1 10">Belongs to the MPI phosphatase family.</text>
</comment>